<evidence type="ECO:0000259" key="3">
    <source>
        <dbReference type="Pfam" id="PF00535"/>
    </source>
</evidence>
<keyword evidence="6" id="KW-1185">Reference proteome</keyword>
<dbReference type="SUPFAM" id="SSF53448">
    <property type="entry name" value="Nucleotide-diphospho-sugar transferases"/>
    <property type="match status" value="1"/>
</dbReference>
<accession>A0ABQ0BPU6</accession>
<dbReference type="CDD" id="cd00761">
    <property type="entry name" value="Glyco_tranf_GTA_type"/>
    <property type="match status" value="1"/>
</dbReference>
<feature type="domain" description="Polysaccharide pyruvyl transferase" evidence="4">
    <location>
        <begin position="373"/>
        <end position="620"/>
    </location>
</feature>
<dbReference type="PANTHER" id="PTHR22916:SF51">
    <property type="entry name" value="GLYCOSYLTRANSFERASE EPSH-RELATED"/>
    <property type="match status" value="1"/>
</dbReference>
<keyword evidence="2" id="KW-0808">Transferase</keyword>
<protein>
    <recommendedName>
        <fullName evidence="7">Glycosyltransferase</fullName>
    </recommendedName>
</protein>
<dbReference type="RefSeq" id="WP_390422997.1">
    <property type="nucleotide sequence ID" value="NZ_BAABZQ010000001.1"/>
</dbReference>
<dbReference type="InterPro" id="IPR007345">
    <property type="entry name" value="Polysacch_pyruvyl_Trfase"/>
</dbReference>
<dbReference type="Pfam" id="PF04230">
    <property type="entry name" value="PS_pyruv_trans"/>
    <property type="match status" value="1"/>
</dbReference>
<evidence type="ECO:0008006" key="7">
    <source>
        <dbReference type="Google" id="ProtNLM"/>
    </source>
</evidence>
<gene>
    <name evidence="5" type="ORF">K340107D12_13640</name>
</gene>
<proteinExistence type="predicted"/>
<dbReference type="Pfam" id="PF00535">
    <property type="entry name" value="Glycos_transf_2"/>
    <property type="match status" value="1"/>
</dbReference>
<evidence type="ECO:0000313" key="6">
    <source>
        <dbReference type="Proteomes" id="UP001600941"/>
    </source>
</evidence>
<dbReference type="Proteomes" id="UP001600941">
    <property type="component" value="Unassembled WGS sequence"/>
</dbReference>
<reference evidence="5 6" key="1">
    <citation type="submission" date="2024-04" db="EMBL/GenBank/DDBJ databases">
        <title>Defined microbial consortia suppress multidrug-resistant proinflammatory Enterobacteriaceae via ecological control.</title>
        <authorList>
            <person name="Furuichi M."/>
            <person name="Kawaguchi T."/>
            <person name="Pust M."/>
            <person name="Yasuma K."/>
            <person name="Plichta D."/>
            <person name="Hasegawa N."/>
            <person name="Ohya T."/>
            <person name="Bhattarai S."/>
            <person name="Sasajima S."/>
            <person name="Aoto Y."/>
            <person name="Tuganbaev T."/>
            <person name="Yaginuma M."/>
            <person name="Ueda M."/>
            <person name="Okahashi N."/>
            <person name="Amafuji K."/>
            <person name="Kiridooshi Y."/>
            <person name="Sugita K."/>
            <person name="Strazar M."/>
            <person name="Skelly A."/>
            <person name="Suda W."/>
            <person name="Hattori M."/>
            <person name="Nakamoto N."/>
            <person name="Caballero S."/>
            <person name="Norman J."/>
            <person name="Olle B."/>
            <person name="Tanoue T."/>
            <person name="Arita M."/>
            <person name="Bucci V."/>
            <person name="Atarashi K."/>
            <person name="Xavier R."/>
            <person name="Honda K."/>
        </authorList>
    </citation>
    <scope>NUCLEOTIDE SEQUENCE [LARGE SCALE GENOMIC DNA]</scope>
    <source>
        <strain evidence="6">k34-0107-D12</strain>
    </source>
</reference>
<evidence type="ECO:0000256" key="1">
    <source>
        <dbReference type="ARBA" id="ARBA00022676"/>
    </source>
</evidence>
<dbReference type="InterPro" id="IPR029044">
    <property type="entry name" value="Nucleotide-diphossugar_trans"/>
</dbReference>
<dbReference type="Gene3D" id="3.90.550.10">
    <property type="entry name" value="Spore Coat Polysaccharide Biosynthesis Protein SpsA, Chain A"/>
    <property type="match status" value="1"/>
</dbReference>
<dbReference type="PANTHER" id="PTHR22916">
    <property type="entry name" value="GLYCOSYLTRANSFERASE"/>
    <property type="match status" value="1"/>
</dbReference>
<evidence type="ECO:0000313" key="5">
    <source>
        <dbReference type="EMBL" id="GAA6498548.1"/>
    </source>
</evidence>
<dbReference type="InterPro" id="IPR001173">
    <property type="entry name" value="Glyco_trans_2-like"/>
</dbReference>
<evidence type="ECO:0000259" key="4">
    <source>
        <dbReference type="Pfam" id="PF04230"/>
    </source>
</evidence>
<dbReference type="EMBL" id="BAABZQ010000001">
    <property type="protein sequence ID" value="GAA6498548.1"/>
    <property type="molecule type" value="Genomic_DNA"/>
</dbReference>
<comment type="caution">
    <text evidence="5">The sequence shown here is derived from an EMBL/GenBank/DDBJ whole genome shotgun (WGS) entry which is preliminary data.</text>
</comment>
<evidence type="ECO:0000256" key="2">
    <source>
        <dbReference type="ARBA" id="ARBA00022679"/>
    </source>
</evidence>
<sequence>MACQNELITIVVPVYNVEKYLDRCIRSIQAQTYKNLEIILIDDGSEDQCGEICDQYAESDERITVIHKENGGLSSARNAGIDIAAGRYIGFVDSDDYIHPDMYGILYDSMKRNDADIAVCGHYTEKEEKLILEEPIIDEEAVYTSGEALELLVRDRDMKSYAWDKLYKRELFSGIRYPAGRNYEDVAATYLLFDRAERICRIPEYLYYYQIREDSISYHVSEAKWHRNCRDSLWGQMERITYFHQKGYADLEMMSQAEMLPYIFSFISGGYVLEDPEGVNTAKKYLLSHKRRLDENPYIGKKDKQLVRIYALPHFIFEGYKVIKKCTEKMRPVFGKAAAVCRRVCRMSRQFDFELKPGKTTRIFSFELPCFDNLGDHAIAYAQEAFLSKLSEKYPFLQVHVIDAWDTSDAVFQLGREIHKNDLIFCQGGGNLGNLYPFAEVFRRKVMKKFYKNSIILFPQTVYFTEDEKGENARLVSRRVYDRCRRLLLLARDSVSYEQMRQNFRSPAVKMIDIVASLDASFCVSEKREGILLCLRSDAESALNADEKKYLQACCEKAAGKIHITDTVMGKEITSKERENQLVRKWRLFGRSRLAVTDRLHGMIFAVITKTPCIVLGNNHHKVKETYNTLKSCDYLYYAENARAAGEKIREVLKKELPKHKTDYSPVFEKLEEMIMLYVGEAPAKGVHRVDWINDYEMAIKQVPGERDAKKV</sequence>
<organism evidence="5 6">
    <name type="scientific">Blautia parvula</name>
    <dbReference type="NCBI Taxonomy" id="2877527"/>
    <lineage>
        <taxon>Bacteria</taxon>
        <taxon>Bacillati</taxon>
        <taxon>Bacillota</taxon>
        <taxon>Clostridia</taxon>
        <taxon>Lachnospirales</taxon>
        <taxon>Lachnospiraceae</taxon>
        <taxon>Blautia</taxon>
    </lineage>
</organism>
<feature type="domain" description="Glycosyltransferase 2-like" evidence="3">
    <location>
        <begin position="9"/>
        <end position="129"/>
    </location>
</feature>
<keyword evidence="1" id="KW-0328">Glycosyltransferase</keyword>
<name>A0ABQ0BPU6_9FIRM</name>